<keyword evidence="4" id="KW-0560">Oxidoreductase</keyword>
<feature type="signal peptide" evidence="5">
    <location>
        <begin position="1"/>
        <end position="26"/>
    </location>
</feature>
<dbReference type="GO" id="GO:0071949">
    <property type="term" value="F:FAD binding"/>
    <property type="evidence" value="ECO:0007669"/>
    <property type="project" value="InterPro"/>
</dbReference>
<dbReference type="AlphaFoldDB" id="A0A6A5Y8E6"/>
<proteinExistence type="inferred from homology"/>
<keyword evidence="2" id="KW-0285">Flavoprotein</keyword>
<evidence type="ECO:0000256" key="2">
    <source>
        <dbReference type="ARBA" id="ARBA00022630"/>
    </source>
</evidence>
<organism evidence="7 8">
    <name type="scientific">Aaosphaeria arxii CBS 175.79</name>
    <dbReference type="NCBI Taxonomy" id="1450172"/>
    <lineage>
        <taxon>Eukaryota</taxon>
        <taxon>Fungi</taxon>
        <taxon>Dikarya</taxon>
        <taxon>Ascomycota</taxon>
        <taxon>Pezizomycotina</taxon>
        <taxon>Dothideomycetes</taxon>
        <taxon>Pleosporomycetidae</taxon>
        <taxon>Pleosporales</taxon>
        <taxon>Pleosporales incertae sedis</taxon>
        <taxon>Aaosphaeria</taxon>
    </lineage>
</organism>
<protein>
    <submittedName>
        <fullName evidence="7">FAD-binding domain-containing protein</fullName>
    </submittedName>
</protein>
<evidence type="ECO:0000313" key="7">
    <source>
        <dbReference type="EMBL" id="KAF2021862.1"/>
    </source>
</evidence>
<dbReference type="SUPFAM" id="SSF56176">
    <property type="entry name" value="FAD-binding/transporter-associated domain-like"/>
    <property type="match status" value="1"/>
</dbReference>
<dbReference type="Pfam" id="PF01565">
    <property type="entry name" value="FAD_binding_4"/>
    <property type="match status" value="1"/>
</dbReference>
<evidence type="ECO:0000256" key="5">
    <source>
        <dbReference type="SAM" id="SignalP"/>
    </source>
</evidence>
<dbReference type="GeneID" id="54280529"/>
<dbReference type="Proteomes" id="UP000799778">
    <property type="component" value="Unassembled WGS sequence"/>
</dbReference>
<comment type="similarity">
    <text evidence="1">Belongs to the oxygen-dependent FAD-linked oxidoreductase family.</text>
</comment>
<evidence type="ECO:0000256" key="3">
    <source>
        <dbReference type="ARBA" id="ARBA00022827"/>
    </source>
</evidence>
<dbReference type="PROSITE" id="PS51387">
    <property type="entry name" value="FAD_PCMH"/>
    <property type="match status" value="1"/>
</dbReference>
<dbReference type="InterPro" id="IPR016166">
    <property type="entry name" value="FAD-bd_PCMH"/>
</dbReference>
<dbReference type="Gene3D" id="3.40.462.20">
    <property type="match status" value="1"/>
</dbReference>
<accession>A0A6A5Y8E6</accession>
<dbReference type="InterPro" id="IPR016169">
    <property type="entry name" value="FAD-bd_PCMH_sub2"/>
</dbReference>
<sequence>MALKDVTLSGAAALFLVSSLISFAAADTCSTVASLSNLNIKRNPELEYTTEQTNYWSTGCGALKPSCILYPSTSGGHNPNAGFASIDGGPLISTKYLNEVSLDRASMTVRVGPGNDWEDIHKVLDGTGVDVVGGRIGEVGVGGYVIGGGLSFLSTQYGWAANNIVEFEVVLANATIVTASETEHSDLFKALKGGGNNYGIVTNFRMVAHPIGQVWGGNLVFPGTKSPEMLEAVRNFTANHPEKAGIIMTAELTALGAVDIWIMFLFWDGPTPPEGTFDLFTNIGPISNDCKTRSYYDLLSHNDFAVVKGSIYTITTETLPLPDSTVAADVLGAIHSNWRNVTQSVIGTSGLIGSIAYQPLPRGLARKAREAGGDMLDLDDDVDRLLIEFNYSYWLASDDAKMDAATRGLYEGTREVVERHTQNGDLPDAYVPLFMNDAYFRQDYFGRLRTADFARMVREAYDPEDFFKERTKGWKM</sequence>
<dbReference type="EMBL" id="ML978066">
    <property type="protein sequence ID" value="KAF2021862.1"/>
    <property type="molecule type" value="Genomic_DNA"/>
</dbReference>
<keyword evidence="8" id="KW-1185">Reference proteome</keyword>
<dbReference type="GO" id="GO:0016491">
    <property type="term" value="F:oxidoreductase activity"/>
    <property type="evidence" value="ECO:0007669"/>
    <property type="project" value="UniProtKB-KW"/>
</dbReference>
<feature type="chain" id="PRO_5025476839" evidence="5">
    <location>
        <begin position="27"/>
        <end position="476"/>
    </location>
</feature>
<evidence type="ECO:0000256" key="4">
    <source>
        <dbReference type="ARBA" id="ARBA00023002"/>
    </source>
</evidence>
<reference evidence="7" key="1">
    <citation type="journal article" date="2020" name="Stud. Mycol.">
        <title>101 Dothideomycetes genomes: a test case for predicting lifestyles and emergence of pathogens.</title>
        <authorList>
            <person name="Haridas S."/>
            <person name="Albert R."/>
            <person name="Binder M."/>
            <person name="Bloem J."/>
            <person name="Labutti K."/>
            <person name="Salamov A."/>
            <person name="Andreopoulos B."/>
            <person name="Baker S."/>
            <person name="Barry K."/>
            <person name="Bills G."/>
            <person name="Bluhm B."/>
            <person name="Cannon C."/>
            <person name="Castanera R."/>
            <person name="Culley D."/>
            <person name="Daum C."/>
            <person name="Ezra D."/>
            <person name="Gonzalez J."/>
            <person name="Henrissat B."/>
            <person name="Kuo A."/>
            <person name="Liang C."/>
            <person name="Lipzen A."/>
            <person name="Lutzoni F."/>
            <person name="Magnuson J."/>
            <person name="Mondo S."/>
            <person name="Nolan M."/>
            <person name="Ohm R."/>
            <person name="Pangilinan J."/>
            <person name="Park H.-J."/>
            <person name="Ramirez L."/>
            <person name="Alfaro M."/>
            <person name="Sun H."/>
            <person name="Tritt A."/>
            <person name="Yoshinaga Y."/>
            <person name="Zwiers L.-H."/>
            <person name="Turgeon B."/>
            <person name="Goodwin S."/>
            <person name="Spatafora J."/>
            <person name="Crous P."/>
            <person name="Grigoriev I."/>
        </authorList>
    </citation>
    <scope>NUCLEOTIDE SEQUENCE</scope>
    <source>
        <strain evidence="7">CBS 175.79</strain>
    </source>
</reference>
<keyword evidence="3" id="KW-0274">FAD</keyword>
<dbReference type="InterPro" id="IPR036318">
    <property type="entry name" value="FAD-bd_PCMH-like_sf"/>
</dbReference>
<dbReference type="RefSeq" id="XP_033390201.1">
    <property type="nucleotide sequence ID" value="XM_033523132.1"/>
</dbReference>
<dbReference type="PANTHER" id="PTHR42973:SF13">
    <property type="entry name" value="FAD-BINDING PCMH-TYPE DOMAIN-CONTAINING PROTEIN"/>
    <property type="match status" value="1"/>
</dbReference>
<evidence type="ECO:0000313" key="8">
    <source>
        <dbReference type="Proteomes" id="UP000799778"/>
    </source>
</evidence>
<evidence type="ECO:0000256" key="1">
    <source>
        <dbReference type="ARBA" id="ARBA00005466"/>
    </source>
</evidence>
<dbReference type="OrthoDB" id="2151789at2759"/>
<evidence type="ECO:0000259" key="6">
    <source>
        <dbReference type="PROSITE" id="PS51387"/>
    </source>
</evidence>
<gene>
    <name evidence="7" type="ORF">BU24DRAFT_338462</name>
</gene>
<dbReference type="Gene3D" id="3.30.465.10">
    <property type="match status" value="1"/>
</dbReference>
<name>A0A6A5Y8E6_9PLEO</name>
<feature type="domain" description="FAD-binding PCMH-type" evidence="6">
    <location>
        <begin position="74"/>
        <end position="211"/>
    </location>
</feature>
<dbReference type="InterPro" id="IPR006094">
    <property type="entry name" value="Oxid_FAD_bind_N"/>
</dbReference>
<keyword evidence="5" id="KW-0732">Signal</keyword>
<dbReference type="InterPro" id="IPR050416">
    <property type="entry name" value="FAD-linked_Oxidoreductase"/>
</dbReference>
<dbReference type="PANTHER" id="PTHR42973">
    <property type="entry name" value="BINDING OXIDOREDUCTASE, PUTATIVE (AFU_ORTHOLOGUE AFUA_1G17690)-RELATED"/>
    <property type="match status" value="1"/>
</dbReference>